<dbReference type="AlphaFoldDB" id="A0A4Q9KNJ5"/>
<evidence type="ECO:0000256" key="5">
    <source>
        <dbReference type="ARBA" id="ARBA00022679"/>
    </source>
</evidence>
<dbReference type="Pfam" id="PF02424">
    <property type="entry name" value="ApbE"/>
    <property type="match status" value="2"/>
</dbReference>
<proteinExistence type="predicted"/>
<dbReference type="SUPFAM" id="SSF143631">
    <property type="entry name" value="ApbE-like"/>
    <property type="match status" value="1"/>
</dbReference>
<keyword evidence="5 11" id="KW-0808">Transferase</keyword>
<comment type="caution">
    <text evidence="11">The sequence shown here is derived from an EMBL/GenBank/DDBJ whole genome shotgun (WGS) entry which is preliminary data.</text>
</comment>
<evidence type="ECO:0000256" key="7">
    <source>
        <dbReference type="ARBA" id="ARBA00022827"/>
    </source>
</evidence>
<evidence type="ECO:0000256" key="8">
    <source>
        <dbReference type="ARBA" id="ARBA00022842"/>
    </source>
</evidence>
<evidence type="ECO:0000256" key="9">
    <source>
        <dbReference type="ARBA" id="ARBA00031306"/>
    </source>
</evidence>
<keyword evidence="8" id="KW-0460">Magnesium</keyword>
<evidence type="ECO:0000256" key="1">
    <source>
        <dbReference type="ARBA" id="ARBA00001946"/>
    </source>
</evidence>
<dbReference type="PANTHER" id="PTHR30040">
    <property type="entry name" value="THIAMINE BIOSYNTHESIS LIPOPROTEIN APBE"/>
    <property type="match status" value="1"/>
</dbReference>
<dbReference type="InterPro" id="IPR003374">
    <property type="entry name" value="ApbE-like_sf"/>
</dbReference>
<keyword evidence="4" id="KW-0285">Flavoprotein</keyword>
<dbReference type="EMBL" id="SDMR01000004">
    <property type="protein sequence ID" value="TBT95560.1"/>
    <property type="molecule type" value="Genomic_DNA"/>
</dbReference>
<evidence type="ECO:0000256" key="6">
    <source>
        <dbReference type="ARBA" id="ARBA00022723"/>
    </source>
</evidence>
<dbReference type="Proteomes" id="UP000291933">
    <property type="component" value="Unassembled WGS sequence"/>
</dbReference>
<sequence>MGTVVSVTAADGVRPETRTRLTDAFEALEDRFSLWRPDAEGARVARREVLVPHASPEFRAVFDQAFDWREATEGSFTPMRPDGVIDLSGIVKALAIAEAADILDADGPDWCINAGGDVLVSGVQVDGRPWVVGIVDPDDRTALLSQFTSRGGRHAVATSGVAERGEHVWRTGADATFGQVTVAADDIVTADVLATAILAGGPDALERCQDRWSIEVLACAVDGRLWASPVFRA</sequence>
<comment type="catalytic activity">
    <reaction evidence="10">
        <text>L-threonyl-[protein] + FAD = FMN-L-threonyl-[protein] + AMP + H(+)</text>
        <dbReference type="Rhea" id="RHEA:36847"/>
        <dbReference type="Rhea" id="RHEA-COMP:11060"/>
        <dbReference type="Rhea" id="RHEA-COMP:11061"/>
        <dbReference type="ChEBI" id="CHEBI:15378"/>
        <dbReference type="ChEBI" id="CHEBI:30013"/>
        <dbReference type="ChEBI" id="CHEBI:57692"/>
        <dbReference type="ChEBI" id="CHEBI:74257"/>
        <dbReference type="ChEBI" id="CHEBI:456215"/>
        <dbReference type="EC" id="2.7.1.180"/>
    </reaction>
</comment>
<dbReference type="InterPro" id="IPR024932">
    <property type="entry name" value="ApbE"/>
</dbReference>
<dbReference type="GO" id="GO:0016740">
    <property type="term" value="F:transferase activity"/>
    <property type="evidence" value="ECO:0007669"/>
    <property type="project" value="UniProtKB-KW"/>
</dbReference>
<reference evidence="11 12" key="1">
    <citation type="submission" date="2019-01" db="EMBL/GenBank/DDBJ databases">
        <title>Lactibacter flavus gen. nov., sp. nov., a novel bacterium of the family Propionibacteriaceae isolated from raw milk and dairy products.</title>
        <authorList>
            <person name="Huptas C."/>
            <person name="Wenning M."/>
            <person name="Breitenwieser F."/>
            <person name="Doll E."/>
            <person name="Von Neubeck M."/>
            <person name="Busse H.-J."/>
            <person name="Scherer S."/>
        </authorList>
    </citation>
    <scope>NUCLEOTIDE SEQUENCE [LARGE SCALE GENOMIC DNA]</scope>
    <source>
        <strain evidence="11 12">DSM 22130</strain>
    </source>
</reference>
<gene>
    <name evidence="11" type="ORF">ET996_05120</name>
</gene>
<organism evidence="11 12">
    <name type="scientific">Propioniciclava tarda</name>
    <dbReference type="NCBI Taxonomy" id="433330"/>
    <lineage>
        <taxon>Bacteria</taxon>
        <taxon>Bacillati</taxon>
        <taxon>Actinomycetota</taxon>
        <taxon>Actinomycetes</taxon>
        <taxon>Propionibacteriales</taxon>
        <taxon>Propionibacteriaceae</taxon>
        <taxon>Propioniciclava</taxon>
    </lineage>
</organism>
<keyword evidence="6" id="KW-0479">Metal-binding</keyword>
<evidence type="ECO:0000313" key="12">
    <source>
        <dbReference type="Proteomes" id="UP000291933"/>
    </source>
</evidence>
<evidence type="ECO:0000256" key="4">
    <source>
        <dbReference type="ARBA" id="ARBA00022630"/>
    </source>
</evidence>
<dbReference type="PANTHER" id="PTHR30040:SF2">
    <property type="entry name" value="FAD:PROTEIN FMN TRANSFERASE"/>
    <property type="match status" value="1"/>
</dbReference>
<dbReference type="EC" id="2.7.1.180" evidence="2"/>
<name>A0A4Q9KNJ5_PROTD</name>
<evidence type="ECO:0000256" key="3">
    <source>
        <dbReference type="ARBA" id="ARBA00016337"/>
    </source>
</evidence>
<comment type="cofactor">
    <cofactor evidence="1">
        <name>Mg(2+)</name>
        <dbReference type="ChEBI" id="CHEBI:18420"/>
    </cofactor>
</comment>
<keyword evidence="7" id="KW-0274">FAD</keyword>
<dbReference type="Gene3D" id="3.10.520.10">
    <property type="entry name" value="ApbE-like domains"/>
    <property type="match status" value="2"/>
</dbReference>
<evidence type="ECO:0000256" key="10">
    <source>
        <dbReference type="ARBA" id="ARBA00048540"/>
    </source>
</evidence>
<dbReference type="GO" id="GO:0046872">
    <property type="term" value="F:metal ion binding"/>
    <property type="evidence" value="ECO:0007669"/>
    <property type="project" value="UniProtKB-KW"/>
</dbReference>
<evidence type="ECO:0000313" key="11">
    <source>
        <dbReference type="EMBL" id="TBT95560.1"/>
    </source>
</evidence>
<dbReference type="OrthoDB" id="9778595at2"/>
<protein>
    <recommendedName>
        <fullName evidence="3">FAD:protein FMN transferase</fullName>
        <ecNumber evidence="2">2.7.1.180</ecNumber>
    </recommendedName>
    <alternativeName>
        <fullName evidence="9">Flavin transferase</fullName>
    </alternativeName>
</protein>
<accession>A0A4Q9KNJ5</accession>
<keyword evidence="12" id="KW-1185">Reference proteome</keyword>
<evidence type="ECO:0000256" key="2">
    <source>
        <dbReference type="ARBA" id="ARBA00011955"/>
    </source>
</evidence>